<reference evidence="3 4" key="1">
    <citation type="journal article" date="2020" name="Nature">
        <title>Bacterial chemolithoautotrophy via manganese oxidation.</title>
        <authorList>
            <person name="Yu H."/>
            <person name="Leadbetter J.R."/>
        </authorList>
    </citation>
    <scope>NUCLEOTIDE SEQUENCE [LARGE SCALE GENOMIC DNA]</scope>
    <source>
        <strain evidence="3 4">Mn-1</strain>
    </source>
</reference>
<comment type="caution">
    <text evidence="3">The sequence shown here is derived from an EMBL/GenBank/DDBJ whole genome shotgun (WGS) entry which is preliminary data.</text>
</comment>
<evidence type="ECO:0000256" key="2">
    <source>
        <dbReference type="SAM" id="MobiDB-lite"/>
    </source>
</evidence>
<evidence type="ECO:0000313" key="4">
    <source>
        <dbReference type="Proteomes" id="UP000534783"/>
    </source>
</evidence>
<dbReference type="AlphaFoldDB" id="A0A7X6I9D6"/>
<feature type="coiled-coil region" evidence="1">
    <location>
        <begin position="5"/>
        <end position="32"/>
    </location>
</feature>
<name>A0A7X6I9D6_9BACT</name>
<keyword evidence="4" id="KW-1185">Reference proteome</keyword>
<feature type="compositionally biased region" description="Pro residues" evidence="2">
    <location>
        <begin position="162"/>
        <end position="185"/>
    </location>
</feature>
<feature type="compositionally biased region" description="Basic and acidic residues" evidence="2">
    <location>
        <begin position="85"/>
        <end position="103"/>
    </location>
</feature>
<dbReference type="Proteomes" id="UP000534783">
    <property type="component" value="Unassembled WGS sequence"/>
</dbReference>
<dbReference type="RefSeq" id="WP_168057605.1">
    <property type="nucleotide sequence ID" value="NZ_VTOW01000001.1"/>
</dbReference>
<feature type="region of interest" description="Disordered" evidence="2">
    <location>
        <begin position="67"/>
        <end position="120"/>
    </location>
</feature>
<protein>
    <submittedName>
        <fullName evidence="3">Uncharacterized protein</fullName>
    </submittedName>
</protein>
<sequence>MKANSLEIKDEISRLREKIGRLESEEKRILNEMVARETEMELVERAVGELFADLGAEITYIKKKVEEVTSESAAAQPVPPGASIHKSDLPGEEKGGGEQKNETRGSSAPQDTEWEKKCPMCGGRMSFLTKDEMWQCYTCAYEESRTDEDRGKSEKKSEHPNAPKPTPASKPIFDPSPPLAIPLSPPSSNEIQKSKKGLSPSNNQPSGKKKTCPACREKMDWYQTEKAWRCSFCGYSRSI</sequence>
<keyword evidence="1" id="KW-0175">Coiled coil</keyword>
<gene>
    <name evidence="3" type="ORF">MNODULE_00795</name>
</gene>
<dbReference type="EMBL" id="VTOW01000001">
    <property type="protein sequence ID" value="NKE69291.1"/>
    <property type="molecule type" value="Genomic_DNA"/>
</dbReference>
<organism evidence="3 4">
    <name type="scientific">Candidatus Manganitrophus noduliformans</name>
    <dbReference type="NCBI Taxonomy" id="2606439"/>
    <lineage>
        <taxon>Bacteria</taxon>
        <taxon>Pseudomonadati</taxon>
        <taxon>Nitrospirota</taxon>
        <taxon>Nitrospiria</taxon>
        <taxon>Candidatus Troglogloeales</taxon>
        <taxon>Candidatus Manganitrophaceae</taxon>
        <taxon>Candidatus Manganitrophus</taxon>
    </lineage>
</organism>
<accession>A0A7X6I9D6</accession>
<feature type="compositionally biased region" description="Basic and acidic residues" evidence="2">
    <location>
        <begin position="143"/>
        <end position="161"/>
    </location>
</feature>
<evidence type="ECO:0000256" key="1">
    <source>
        <dbReference type="SAM" id="Coils"/>
    </source>
</evidence>
<feature type="region of interest" description="Disordered" evidence="2">
    <location>
        <begin position="143"/>
        <end position="213"/>
    </location>
</feature>
<proteinExistence type="predicted"/>
<evidence type="ECO:0000313" key="3">
    <source>
        <dbReference type="EMBL" id="NKE69291.1"/>
    </source>
</evidence>